<comment type="caution">
    <text evidence="2">The sequence shown here is derived from an EMBL/GenBank/DDBJ whole genome shotgun (WGS) entry which is preliminary data.</text>
</comment>
<dbReference type="OrthoDB" id="9856775at2"/>
<accession>A0A318S6T5</accession>
<gene>
    <name evidence="2" type="ORF">DES52_11280</name>
</gene>
<dbReference type="RefSeq" id="WP_146237311.1">
    <property type="nucleotide sequence ID" value="NZ_QJSX01000012.1"/>
</dbReference>
<evidence type="ECO:0000313" key="2">
    <source>
        <dbReference type="EMBL" id="PYE52759.1"/>
    </source>
</evidence>
<sequence>MKRLTFSLSTAALLVGITLASGATAANPPLPPITRVGVVSIGRSSMQMPGVGSMDVVTSNASFYRGGGESLGSAARDVCTVLASVPDAQEPSTPGLDTPEKAPNVVSLDAGNPLVLRGAAQSYANLPRFKQGATISYAANPPLRQAPPANLVIDIPGAQGGFPAMKNMAFPTTAPVTLSAPKNGVGVKPSTTFTWSNPTKDANTLVLLSGTQEEGGVTFTCTAIDDGTFTFPAATAAALKKAGFEVGQLTMLGRMSSRSYRQGDAQLVLQVTSMQTFMPQDEGDE</sequence>
<dbReference type="EMBL" id="QJSX01000012">
    <property type="protein sequence ID" value="PYE52759.1"/>
    <property type="molecule type" value="Genomic_DNA"/>
</dbReference>
<feature type="chain" id="PRO_5016278229" evidence="1">
    <location>
        <begin position="26"/>
        <end position="285"/>
    </location>
</feature>
<organism evidence="2 3">
    <name type="scientific">Deinococcus yavapaiensis KR-236</name>
    <dbReference type="NCBI Taxonomy" id="694435"/>
    <lineage>
        <taxon>Bacteria</taxon>
        <taxon>Thermotogati</taxon>
        <taxon>Deinococcota</taxon>
        <taxon>Deinococci</taxon>
        <taxon>Deinococcales</taxon>
        <taxon>Deinococcaceae</taxon>
        <taxon>Deinococcus</taxon>
    </lineage>
</organism>
<name>A0A318S6T5_9DEIO</name>
<keyword evidence="1" id="KW-0732">Signal</keyword>
<evidence type="ECO:0000313" key="3">
    <source>
        <dbReference type="Proteomes" id="UP000248326"/>
    </source>
</evidence>
<keyword evidence="3" id="KW-1185">Reference proteome</keyword>
<proteinExistence type="predicted"/>
<evidence type="ECO:0000256" key="1">
    <source>
        <dbReference type="SAM" id="SignalP"/>
    </source>
</evidence>
<feature type="signal peptide" evidence="1">
    <location>
        <begin position="1"/>
        <end position="25"/>
    </location>
</feature>
<protein>
    <submittedName>
        <fullName evidence="2">Uncharacterized protein</fullName>
    </submittedName>
</protein>
<dbReference type="Proteomes" id="UP000248326">
    <property type="component" value="Unassembled WGS sequence"/>
</dbReference>
<dbReference type="AlphaFoldDB" id="A0A318S6T5"/>
<reference evidence="2 3" key="1">
    <citation type="submission" date="2018-06" db="EMBL/GenBank/DDBJ databases">
        <title>Genomic Encyclopedia of Type Strains, Phase IV (KMG-IV): sequencing the most valuable type-strain genomes for metagenomic binning, comparative biology and taxonomic classification.</title>
        <authorList>
            <person name="Goeker M."/>
        </authorList>
    </citation>
    <scope>NUCLEOTIDE SEQUENCE [LARGE SCALE GENOMIC DNA]</scope>
    <source>
        <strain evidence="2 3">DSM 18048</strain>
    </source>
</reference>